<keyword evidence="6 9" id="KW-1133">Transmembrane helix</keyword>
<comment type="subcellular location">
    <subcellularLocation>
        <location evidence="1">Cell inner membrane</location>
        <topology evidence="1">Multi-pass membrane protein</topology>
    </subcellularLocation>
</comment>
<dbReference type="InterPro" id="IPR007387">
    <property type="entry name" value="TRAP_DctQ"/>
</dbReference>
<feature type="transmembrane region" description="Helical" evidence="9">
    <location>
        <begin position="50"/>
        <end position="68"/>
    </location>
</feature>
<dbReference type="RefSeq" id="WP_084068569.1">
    <property type="nucleotide sequence ID" value="NZ_FWXY01000008.1"/>
</dbReference>
<keyword evidence="4" id="KW-0997">Cell inner membrane</keyword>
<feature type="transmembrane region" description="Helical" evidence="9">
    <location>
        <begin position="21"/>
        <end position="38"/>
    </location>
</feature>
<evidence type="ECO:0000256" key="1">
    <source>
        <dbReference type="ARBA" id="ARBA00004429"/>
    </source>
</evidence>
<evidence type="ECO:0000256" key="8">
    <source>
        <dbReference type="ARBA" id="ARBA00038436"/>
    </source>
</evidence>
<evidence type="ECO:0000256" key="5">
    <source>
        <dbReference type="ARBA" id="ARBA00022692"/>
    </source>
</evidence>
<keyword evidence="7 9" id="KW-0472">Membrane</keyword>
<dbReference type="OrthoDB" id="5420906at2"/>
<feature type="transmembrane region" description="Helical" evidence="9">
    <location>
        <begin position="88"/>
        <end position="108"/>
    </location>
</feature>
<dbReference type="PANTHER" id="PTHR35011:SF4">
    <property type="entry name" value="SLL1102 PROTEIN"/>
    <property type="match status" value="1"/>
</dbReference>
<keyword evidence="5 9" id="KW-0812">Transmembrane</keyword>
<sequence length="168" mass="19223">MRRVLAIIDSISEWSGRLISSFVFLLAFFLLYDVILRFAFNAPTIWCHELALHVFGAYAVLAGPYVLLHDEHVKIDIVYNLFSKRGRAIIDCFTYPLFFMFIGLLFWHGLHIGMRAFELKQAVSPSPWASPLWPVKLTIPLAAFLMLLQGLAQYIRTLNLAFTGKELS</sequence>
<evidence type="ECO:0000259" key="10">
    <source>
        <dbReference type="Pfam" id="PF04290"/>
    </source>
</evidence>
<evidence type="ECO:0000256" key="2">
    <source>
        <dbReference type="ARBA" id="ARBA00022448"/>
    </source>
</evidence>
<organism evidence="11 12">
    <name type="scientific">Desulfocicer vacuolatum DSM 3385</name>
    <dbReference type="NCBI Taxonomy" id="1121400"/>
    <lineage>
        <taxon>Bacteria</taxon>
        <taxon>Pseudomonadati</taxon>
        <taxon>Thermodesulfobacteriota</taxon>
        <taxon>Desulfobacteria</taxon>
        <taxon>Desulfobacterales</taxon>
        <taxon>Desulfobacteraceae</taxon>
        <taxon>Desulfocicer</taxon>
    </lineage>
</organism>
<evidence type="ECO:0000256" key="6">
    <source>
        <dbReference type="ARBA" id="ARBA00022989"/>
    </source>
</evidence>
<name>A0A1W2BGR8_9BACT</name>
<reference evidence="11 12" key="1">
    <citation type="submission" date="2017-04" db="EMBL/GenBank/DDBJ databases">
        <authorList>
            <person name="Afonso C.L."/>
            <person name="Miller P.J."/>
            <person name="Scott M.A."/>
            <person name="Spackman E."/>
            <person name="Goraichik I."/>
            <person name="Dimitrov K.M."/>
            <person name="Suarez D.L."/>
            <person name="Swayne D.E."/>
        </authorList>
    </citation>
    <scope>NUCLEOTIDE SEQUENCE [LARGE SCALE GENOMIC DNA]</scope>
    <source>
        <strain evidence="11 12">DSM 3385</strain>
    </source>
</reference>
<keyword evidence="2" id="KW-0813">Transport</keyword>
<proteinExistence type="inferred from homology"/>
<dbReference type="InterPro" id="IPR055348">
    <property type="entry name" value="DctQ"/>
</dbReference>
<dbReference type="Pfam" id="PF04290">
    <property type="entry name" value="DctQ"/>
    <property type="match status" value="1"/>
</dbReference>
<evidence type="ECO:0000256" key="3">
    <source>
        <dbReference type="ARBA" id="ARBA00022475"/>
    </source>
</evidence>
<dbReference type="Proteomes" id="UP000192418">
    <property type="component" value="Unassembled WGS sequence"/>
</dbReference>
<dbReference type="AlphaFoldDB" id="A0A1W2BGR8"/>
<evidence type="ECO:0000256" key="4">
    <source>
        <dbReference type="ARBA" id="ARBA00022519"/>
    </source>
</evidence>
<comment type="similarity">
    <text evidence="8">Belongs to the TRAP transporter small permease family.</text>
</comment>
<dbReference type="GO" id="GO:0005886">
    <property type="term" value="C:plasma membrane"/>
    <property type="evidence" value="ECO:0007669"/>
    <property type="project" value="UniProtKB-SubCell"/>
</dbReference>
<evidence type="ECO:0000313" key="12">
    <source>
        <dbReference type="Proteomes" id="UP000192418"/>
    </source>
</evidence>
<evidence type="ECO:0000256" key="9">
    <source>
        <dbReference type="SAM" id="Phobius"/>
    </source>
</evidence>
<keyword evidence="12" id="KW-1185">Reference proteome</keyword>
<protein>
    <submittedName>
        <fullName evidence="11">TRAP-type mannitol/chloroaromatic compound transport system, small permease component</fullName>
    </submittedName>
</protein>
<dbReference type="PANTHER" id="PTHR35011">
    <property type="entry name" value="2,3-DIKETO-L-GULONATE TRAP TRANSPORTER SMALL PERMEASE PROTEIN YIAM"/>
    <property type="match status" value="1"/>
</dbReference>
<gene>
    <name evidence="11" type="ORF">SAMN02746065_10884</name>
</gene>
<evidence type="ECO:0000256" key="7">
    <source>
        <dbReference type="ARBA" id="ARBA00023136"/>
    </source>
</evidence>
<dbReference type="STRING" id="1121400.SAMN02746065_10884"/>
<feature type="domain" description="Tripartite ATP-independent periplasmic transporters DctQ component" evidence="10">
    <location>
        <begin position="28"/>
        <end position="158"/>
    </location>
</feature>
<accession>A0A1W2BGR8</accession>
<evidence type="ECO:0000313" key="11">
    <source>
        <dbReference type="EMBL" id="SMC72147.1"/>
    </source>
</evidence>
<dbReference type="EMBL" id="FWXY01000008">
    <property type="protein sequence ID" value="SMC72147.1"/>
    <property type="molecule type" value="Genomic_DNA"/>
</dbReference>
<feature type="transmembrane region" description="Helical" evidence="9">
    <location>
        <begin position="128"/>
        <end position="148"/>
    </location>
</feature>
<keyword evidence="3" id="KW-1003">Cell membrane</keyword>